<evidence type="ECO:0000313" key="4">
    <source>
        <dbReference type="Proteomes" id="UP001139505"/>
    </source>
</evidence>
<evidence type="ECO:0000313" key="2">
    <source>
        <dbReference type="EMBL" id="GKU74677.1"/>
    </source>
</evidence>
<dbReference type="EMBL" id="BFCH01000007">
    <property type="protein sequence ID" value="GBG36525.1"/>
    <property type="molecule type" value="Genomic_DNA"/>
</dbReference>
<reference evidence="1" key="1">
    <citation type="journal article" date="2018" name="Genome Announc.">
        <title>Draft Genome Sequence of Mycobacterium montefiorense Isolated from Japanese Black Salamander (Hynobius nigrescens).</title>
        <authorList>
            <person name="Fukano H."/>
            <person name="Yoshida M."/>
            <person name="Shimizu A."/>
            <person name="Iwao H."/>
            <person name="Katayama Y."/>
            <person name="Omatsu T."/>
            <person name="Mizutani T."/>
            <person name="Kurata O."/>
            <person name="Wada S."/>
            <person name="Hoshino Y."/>
        </authorList>
    </citation>
    <scope>NUCLEOTIDE SEQUENCE</scope>
    <source>
        <strain evidence="1">BS</strain>
    </source>
</reference>
<organism evidence="2 4">
    <name type="scientific">Mycobacterium montefiorense</name>
    <dbReference type="NCBI Taxonomy" id="154654"/>
    <lineage>
        <taxon>Bacteria</taxon>
        <taxon>Bacillati</taxon>
        <taxon>Actinomycetota</taxon>
        <taxon>Actinomycetes</taxon>
        <taxon>Mycobacteriales</taxon>
        <taxon>Mycobacteriaceae</taxon>
        <taxon>Mycobacterium</taxon>
        <taxon>Mycobacterium simiae complex</taxon>
    </lineage>
</organism>
<reference evidence="3" key="2">
    <citation type="submission" date="2018-04" db="EMBL/GenBank/DDBJ databases">
        <title>Draft genome sequence of Mycobacterium montefiorense isolated from Japanese black salamander.</title>
        <authorList>
            <person name="Fukano H."/>
            <person name="Yoshida M."/>
            <person name="Shimizu A."/>
            <person name="Iwao H."/>
            <person name="Kurata O."/>
            <person name="Katayama Y."/>
            <person name="Omatsu T."/>
            <person name="Mizutani T."/>
            <person name="Wada S."/>
            <person name="Hoshino Y."/>
        </authorList>
    </citation>
    <scope>NUCLEOTIDE SEQUENCE [LARGE SCALE GENOMIC DNA]</scope>
    <source>
        <strain evidence="3">BS</strain>
    </source>
</reference>
<dbReference type="Proteomes" id="UP001139505">
    <property type="component" value="Unassembled WGS sequence"/>
</dbReference>
<name>A0AA37UWF3_9MYCO</name>
<evidence type="ECO:0000313" key="1">
    <source>
        <dbReference type="EMBL" id="GBG36525.1"/>
    </source>
</evidence>
<keyword evidence="3" id="KW-1185">Reference proteome</keyword>
<dbReference type="AlphaFoldDB" id="A0AA37UWF3"/>
<sequence length="244" mass="27009">MCEKHNNDLHVADDAALQFATFIRTIALRFLNGAGEWGAHEEITISGEDFQNWVLKLIVNHAVGKAFNGNKAKFPREAVDLLLGRAMWPRNWGLCVAGDLSHDELRYRPFDRVEDSTTDWWSVQPLVHRDGWVGGGIVNLNGIGLGLTVFDPSRDNPDAFDNNPQNPLRGLSTEVGPRLISETFAYFSEGIEHRPDAVGGGSDVVEVFAISIWAVRVQLVQCGATPECQFLAEVRVIGDFAYCT</sequence>
<proteinExistence type="predicted"/>
<gene>
    <name evidence="1" type="ORF">MmonteBS_08970</name>
    <name evidence="2" type="ORF">NJB18185_44480</name>
</gene>
<comment type="caution">
    <text evidence="2">The sequence shown here is derived from an EMBL/GenBank/DDBJ whole genome shotgun (WGS) entry which is preliminary data.</text>
</comment>
<evidence type="ECO:0000313" key="3">
    <source>
        <dbReference type="Proteomes" id="UP000245060"/>
    </source>
</evidence>
<dbReference type="Proteomes" id="UP000245060">
    <property type="component" value="Unassembled WGS sequence"/>
</dbReference>
<protein>
    <submittedName>
        <fullName evidence="2">Uncharacterized protein</fullName>
    </submittedName>
</protein>
<dbReference type="EMBL" id="BQYH01000063">
    <property type="protein sequence ID" value="GKU74677.1"/>
    <property type="molecule type" value="Genomic_DNA"/>
</dbReference>
<reference evidence="2" key="3">
    <citation type="journal article" date="2022" name="Microbiol. Resour. Announc.">
        <title>Draft Genome Sequences of Eight Mycobacterium montefiorense Strains Isolated from Salamanders in Captivity.</title>
        <authorList>
            <person name="Komine T."/>
            <person name="Ihara H."/>
            <person name="Fukano H."/>
            <person name="Hoshino Y."/>
            <person name="Kurata O."/>
            <person name="Wada S."/>
        </authorList>
    </citation>
    <scope>NUCLEOTIDE SEQUENCE</scope>
    <source>
        <strain evidence="2">NJB18185</strain>
    </source>
</reference>
<accession>A0AA37UWF3</accession>
<reference evidence="2" key="4">
    <citation type="submission" date="2022-04" db="EMBL/GenBank/DDBJ databases">
        <authorList>
            <person name="Komine T."/>
            <person name="Fukano H."/>
            <person name="Wada S."/>
        </authorList>
    </citation>
    <scope>NUCLEOTIDE SEQUENCE</scope>
    <source>
        <strain evidence="2">NJB18185</strain>
    </source>
</reference>